<dbReference type="GO" id="GO:1990113">
    <property type="term" value="P:RNA polymerase I assembly"/>
    <property type="evidence" value="ECO:0007669"/>
    <property type="project" value="TreeGrafter"/>
</dbReference>
<dbReference type="InterPro" id="IPR004127">
    <property type="entry name" value="Prefoldin_subunit_alpha"/>
</dbReference>
<dbReference type="GO" id="GO:1990115">
    <property type="term" value="P:RNA polymerase III assembly"/>
    <property type="evidence" value="ECO:0007669"/>
    <property type="project" value="TreeGrafter"/>
</dbReference>
<dbReference type="Pfam" id="PF02996">
    <property type="entry name" value="Prefoldin"/>
    <property type="match status" value="1"/>
</dbReference>
<dbReference type="NCBIfam" id="TIGR00293">
    <property type="entry name" value="prefoldin subunit alpha"/>
    <property type="match status" value="1"/>
</dbReference>
<sequence>MASTSAGAAGAGGGGGGGQTVELSSLGAPQLTQLKKQLDDELQHLSSSFQSLRGAQAKFRDCGRSVADGVAARAPGQPVLVPLTPSLYVPGRLAGTESVLVDVGTGFFVEKGTKDAREFYGRKVEELGRNLGELEKIVQQKAGNLRVIEDALRQKLMTGGDGPSSPPASGS</sequence>
<feature type="region of interest" description="Disordered" evidence="3">
    <location>
        <begin position="1"/>
        <end position="24"/>
    </location>
</feature>
<dbReference type="EMBL" id="MU001672">
    <property type="protein sequence ID" value="KAF2460975.1"/>
    <property type="molecule type" value="Genomic_DNA"/>
</dbReference>
<dbReference type="Proteomes" id="UP000799766">
    <property type="component" value="Unassembled WGS sequence"/>
</dbReference>
<evidence type="ECO:0000256" key="3">
    <source>
        <dbReference type="SAM" id="MobiDB-lite"/>
    </source>
</evidence>
<dbReference type="GO" id="GO:0016272">
    <property type="term" value="C:prefoldin complex"/>
    <property type="evidence" value="ECO:0007669"/>
    <property type="project" value="InterPro"/>
</dbReference>
<dbReference type="GO" id="GO:0006457">
    <property type="term" value="P:protein folding"/>
    <property type="evidence" value="ECO:0007669"/>
    <property type="project" value="InterPro"/>
</dbReference>
<dbReference type="SUPFAM" id="SSF46579">
    <property type="entry name" value="Prefoldin"/>
    <property type="match status" value="1"/>
</dbReference>
<comment type="similarity">
    <text evidence="1">Belongs to the prefoldin subunit alpha family.</text>
</comment>
<protein>
    <submittedName>
        <fullName evidence="4">Prefoldin</fullName>
    </submittedName>
</protein>
<reference evidence="4" key="1">
    <citation type="journal article" date="2020" name="Stud. Mycol.">
        <title>101 Dothideomycetes genomes: a test case for predicting lifestyles and emergence of pathogens.</title>
        <authorList>
            <person name="Haridas S."/>
            <person name="Albert R."/>
            <person name="Binder M."/>
            <person name="Bloem J."/>
            <person name="Labutti K."/>
            <person name="Salamov A."/>
            <person name="Andreopoulos B."/>
            <person name="Baker S."/>
            <person name="Barry K."/>
            <person name="Bills G."/>
            <person name="Bluhm B."/>
            <person name="Cannon C."/>
            <person name="Castanera R."/>
            <person name="Culley D."/>
            <person name="Daum C."/>
            <person name="Ezra D."/>
            <person name="Gonzalez J."/>
            <person name="Henrissat B."/>
            <person name="Kuo A."/>
            <person name="Liang C."/>
            <person name="Lipzen A."/>
            <person name="Lutzoni F."/>
            <person name="Magnuson J."/>
            <person name="Mondo S."/>
            <person name="Nolan M."/>
            <person name="Ohm R."/>
            <person name="Pangilinan J."/>
            <person name="Park H.-J."/>
            <person name="Ramirez L."/>
            <person name="Alfaro M."/>
            <person name="Sun H."/>
            <person name="Tritt A."/>
            <person name="Yoshinaga Y."/>
            <person name="Zwiers L.-H."/>
            <person name="Turgeon B."/>
            <person name="Goodwin S."/>
            <person name="Spatafora J."/>
            <person name="Crous P."/>
            <person name="Grigoriev I."/>
        </authorList>
    </citation>
    <scope>NUCLEOTIDE SEQUENCE</scope>
    <source>
        <strain evidence="4">ATCC 16933</strain>
    </source>
</reference>
<name>A0A6A6PAL3_9PEZI</name>
<dbReference type="InterPro" id="IPR011599">
    <property type="entry name" value="PFD_alpha_archaea"/>
</dbReference>
<proteinExistence type="inferred from homology"/>
<dbReference type="FunFam" id="1.10.287.370:FF:000004">
    <property type="entry name" value="Probable prefoldin subunit 5"/>
    <property type="match status" value="1"/>
</dbReference>
<dbReference type="AlphaFoldDB" id="A0A6A6PAL3"/>
<dbReference type="Gene3D" id="1.10.287.370">
    <property type="match status" value="1"/>
</dbReference>
<gene>
    <name evidence="4" type="ORF">BDY21DRAFT_360998</name>
</gene>
<dbReference type="PANTHER" id="PTHR12674">
    <property type="entry name" value="PREFOLDIN SUBUNIT 5"/>
    <property type="match status" value="1"/>
</dbReference>
<keyword evidence="5" id="KW-1185">Reference proteome</keyword>
<evidence type="ECO:0000256" key="2">
    <source>
        <dbReference type="ARBA" id="ARBA00023186"/>
    </source>
</evidence>
<evidence type="ECO:0000313" key="5">
    <source>
        <dbReference type="Proteomes" id="UP000799766"/>
    </source>
</evidence>
<keyword evidence="2" id="KW-0143">Chaperone</keyword>
<dbReference type="GO" id="GO:0005737">
    <property type="term" value="C:cytoplasm"/>
    <property type="evidence" value="ECO:0007669"/>
    <property type="project" value="TreeGrafter"/>
</dbReference>
<dbReference type="OrthoDB" id="10267474at2759"/>
<evidence type="ECO:0000313" key="4">
    <source>
        <dbReference type="EMBL" id="KAF2460975.1"/>
    </source>
</evidence>
<dbReference type="CDD" id="cd23157">
    <property type="entry name" value="Prefoldin_5"/>
    <property type="match status" value="1"/>
</dbReference>
<dbReference type="PANTHER" id="PTHR12674:SF2">
    <property type="entry name" value="PREFOLDIN SUBUNIT 5"/>
    <property type="match status" value="1"/>
</dbReference>
<feature type="compositionally biased region" description="Gly residues" evidence="3">
    <location>
        <begin position="9"/>
        <end position="19"/>
    </location>
</feature>
<dbReference type="GO" id="GO:1990114">
    <property type="term" value="P:RNA polymerase II core complex assembly"/>
    <property type="evidence" value="ECO:0007669"/>
    <property type="project" value="TreeGrafter"/>
</dbReference>
<dbReference type="GO" id="GO:0051082">
    <property type="term" value="F:unfolded protein binding"/>
    <property type="evidence" value="ECO:0007669"/>
    <property type="project" value="InterPro"/>
</dbReference>
<dbReference type="InterPro" id="IPR009053">
    <property type="entry name" value="Prefoldin"/>
</dbReference>
<evidence type="ECO:0000256" key="1">
    <source>
        <dbReference type="ARBA" id="ARBA00010048"/>
    </source>
</evidence>
<accession>A0A6A6PAL3</accession>
<organism evidence="4 5">
    <name type="scientific">Lineolata rhizophorae</name>
    <dbReference type="NCBI Taxonomy" id="578093"/>
    <lineage>
        <taxon>Eukaryota</taxon>
        <taxon>Fungi</taxon>
        <taxon>Dikarya</taxon>
        <taxon>Ascomycota</taxon>
        <taxon>Pezizomycotina</taxon>
        <taxon>Dothideomycetes</taxon>
        <taxon>Dothideomycetes incertae sedis</taxon>
        <taxon>Lineolatales</taxon>
        <taxon>Lineolataceae</taxon>
        <taxon>Lineolata</taxon>
    </lineage>
</organism>